<evidence type="ECO:0000313" key="1">
    <source>
        <dbReference type="EMBL" id="CAB5222947.1"/>
    </source>
</evidence>
<accession>A0A6J7WYS9</accession>
<dbReference type="EMBL" id="LR798303">
    <property type="protein sequence ID" value="CAB5222947.1"/>
    <property type="molecule type" value="Genomic_DNA"/>
</dbReference>
<proteinExistence type="predicted"/>
<organism evidence="1">
    <name type="scientific">uncultured Caudovirales phage</name>
    <dbReference type="NCBI Taxonomy" id="2100421"/>
    <lineage>
        <taxon>Viruses</taxon>
        <taxon>Duplodnaviria</taxon>
        <taxon>Heunggongvirae</taxon>
        <taxon>Uroviricota</taxon>
        <taxon>Caudoviricetes</taxon>
        <taxon>Peduoviridae</taxon>
        <taxon>Maltschvirus</taxon>
        <taxon>Maltschvirus maltsch</taxon>
    </lineage>
</organism>
<reference evidence="1" key="1">
    <citation type="submission" date="2020-05" db="EMBL/GenBank/DDBJ databases">
        <authorList>
            <person name="Chiriac C."/>
            <person name="Salcher M."/>
            <person name="Ghai R."/>
            <person name="Kavagutti S V."/>
        </authorList>
    </citation>
    <scope>NUCLEOTIDE SEQUENCE</scope>
</reference>
<protein>
    <submittedName>
        <fullName evidence="1">Uncharacterized protein</fullName>
    </submittedName>
</protein>
<gene>
    <name evidence="1" type="ORF">UFOVP368_45</name>
</gene>
<sequence length="30" mass="3227">MTKIHFALALLWLGGFLMGFGVRGLVGFCA</sequence>
<name>A0A6J7WYS9_9CAUD</name>